<dbReference type="STRING" id="37653.A0A0L8I514"/>
<evidence type="ECO:0000256" key="1">
    <source>
        <dbReference type="ARBA" id="ARBA00003566"/>
    </source>
</evidence>
<dbReference type="GO" id="GO:0012505">
    <property type="term" value="C:endomembrane system"/>
    <property type="evidence" value="ECO:0007669"/>
    <property type="project" value="UniProtKB-ARBA"/>
</dbReference>
<dbReference type="GO" id="GO:0016192">
    <property type="term" value="P:vesicle-mediated transport"/>
    <property type="evidence" value="ECO:0007669"/>
    <property type="project" value="InterPro"/>
</dbReference>
<dbReference type="InterPro" id="IPR007305">
    <property type="entry name" value="Vesicle_transpt_Got1/SFT2"/>
</dbReference>
<comment type="similarity">
    <text evidence="8 9">Belongs to the SFT2 family.</text>
</comment>
<comment type="subcellular location">
    <subcellularLocation>
        <location evidence="2 9">Membrane</location>
        <topology evidence="2 9">Multi-pass membrane protein</topology>
    </subcellularLocation>
</comment>
<dbReference type="PANTHER" id="PTHR23137:SF36">
    <property type="entry name" value="VESICLE TRANSPORT PROTEIN SFT2C"/>
    <property type="match status" value="1"/>
</dbReference>
<proteinExistence type="inferred from homology"/>
<sequence length="223" mass="25131">MADLGKDLKEYLSRSSSSIMMSSSFDKNEENVNTSESSSLKNGFKYLFSRSAPGERNAEATDANSWFTKAQSDPLLPSLTKKQRILGFVTFLLMGTLFFSLSFLYIPLIVLRARKFSLLFTLGSIFFLMSFSLLWGPVNHLRHLFSAGRLPFTCMYFTTLFGTLYFAVWLKYTMLTVIFATGQVITLVWFVVSYIPGGQSGLKFFSKLFYAAASKTAEKTLPV</sequence>
<dbReference type="GO" id="GO:0016020">
    <property type="term" value="C:membrane"/>
    <property type="evidence" value="ECO:0007669"/>
    <property type="project" value="UniProtKB-SubCell"/>
</dbReference>
<evidence type="ECO:0000256" key="3">
    <source>
        <dbReference type="ARBA" id="ARBA00022448"/>
    </source>
</evidence>
<keyword evidence="7 9" id="KW-0472">Membrane</keyword>
<accession>A0A0L8I514</accession>
<dbReference type="OMA" id="GLMFFTR"/>
<dbReference type="EMBL" id="KQ416531">
    <property type="protein sequence ID" value="KOF96598.1"/>
    <property type="molecule type" value="Genomic_DNA"/>
</dbReference>
<keyword evidence="5 9" id="KW-0653">Protein transport</keyword>
<dbReference type="KEGG" id="obi:106884073"/>
<evidence type="ECO:0000313" key="10">
    <source>
        <dbReference type="EMBL" id="KOF96598.1"/>
    </source>
</evidence>
<reference evidence="10" key="1">
    <citation type="submission" date="2015-07" db="EMBL/GenBank/DDBJ databases">
        <title>MeaNS - Measles Nucleotide Surveillance Program.</title>
        <authorList>
            <person name="Tran T."/>
            <person name="Druce J."/>
        </authorList>
    </citation>
    <scope>NUCLEOTIDE SEQUENCE</scope>
    <source>
        <strain evidence="10">UCB-OBI-ISO-001</strain>
        <tissue evidence="10">Gonad</tissue>
    </source>
</reference>
<organism evidence="10">
    <name type="scientific">Octopus bimaculoides</name>
    <name type="common">California two-spotted octopus</name>
    <dbReference type="NCBI Taxonomy" id="37653"/>
    <lineage>
        <taxon>Eukaryota</taxon>
        <taxon>Metazoa</taxon>
        <taxon>Spiralia</taxon>
        <taxon>Lophotrochozoa</taxon>
        <taxon>Mollusca</taxon>
        <taxon>Cephalopoda</taxon>
        <taxon>Coleoidea</taxon>
        <taxon>Octopodiformes</taxon>
        <taxon>Octopoda</taxon>
        <taxon>Incirrata</taxon>
        <taxon>Octopodidae</taxon>
        <taxon>Octopus</taxon>
    </lineage>
</organism>
<evidence type="ECO:0000256" key="2">
    <source>
        <dbReference type="ARBA" id="ARBA00004141"/>
    </source>
</evidence>
<dbReference type="PANTHER" id="PTHR23137">
    <property type="entry name" value="VESICLE TRANSPORT PROTEIN-RELATED"/>
    <property type="match status" value="1"/>
</dbReference>
<keyword evidence="6 9" id="KW-1133">Transmembrane helix</keyword>
<keyword evidence="4 9" id="KW-0812">Transmembrane</keyword>
<feature type="transmembrane region" description="Helical" evidence="9">
    <location>
        <begin position="150"/>
        <end position="168"/>
    </location>
</feature>
<evidence type="ECO:0000256" key="5">
    <source>
        <dbReference type="ARBA" id="ARBA00022927"/>
    </source>
</evidence>
<gene>
    <name evidence="10" type="ORF">OCBIM_22034426mg</name>
</gene>
<evidence type="ECO:0000256" key="6">
    <source>
        <dbReference type="ARBA" id="ARBA00022989"/>
    </source>
</evidence>
<dbReference type="AlphaFoldDB" id="A0A0L8I514"/>
<dbReference type="GO" id="GO:0005737">
    <property type="term" value="C:cytoplasm"/>
    <property type="evidence" value="ECO:0007669"/>
    <property type="project" value="UniProtKB-ARBA"/>
</dbReference>
<evidence type="ECO:0000256" key="7">
    <source>
        <dbReference type="ARBA" id="ARBA00023136"/>
    </source>
</evidence>
<dbReference type="InterPro" id="IPR011691">
    <property type="entry name" value="Vesicle_transpt_SFT2"/>
</dbReference>
<protein>
    <recommendedName>
        <fullName evidence="9">Vesicle transport protein</fullName>
    </recommendedName>
</protein>
<evidence type="ECO:0000256" key="4">
    <source>
        <dbReference type="ARBA" id="ARBA00022692"/>
    </source>
</evidence>
<dbReference type="GO" id="GO:0015031">
    <property type="term" value="P:protein transport"/>
    <property type="evidence" value="ECO:0007669"/>
    <property type="project" value="UniProtKB-KW"/>
</dbReference>
<dbReference type="OrthoDB" id="660759at2759"/>
<evidence type="ECO:0000256" key="9">
    <source>
        <dbReference type="RuleBase" id="RU363111"/>
    </source>
</evidence>
<feature type="transmembrane region" description="Helical" evidence="9">
    <location>
        <begin position="85"/>
        <end position="110"/>
    </location>
</feature>
<feature type="transmembrane region" description="Helical" evidence="9">
    <location>
        <begin position="116"/>
        <end position="138"/>
    </location>
</feature>
<name>A0A0L8I514_OCTBM</name>
<feature type="transmembrane region" description="Helical" evidence="9">
    <location>
        <begin position="174"/>
        <end position="195"/>
    </location>
</feature>
<comment type="function">
    <text evidence="1 9">May be involved in fusion of retrograde transport vesicles derived from an endocytic compartment with the Golgi complex.</text>
</comment>
<keyword evidence="3 9" id="KW-0813">Transport</keyword>
<evidence type="ECO:0000256" key="8">
    <source>
        <dbReference type="ARBA" id="ARBA00025800"/>
    </source>
</evidence>
<dbReference type="Pfam" id="PF04178">
    <property type="entry name" value="Got1"/>
    <property type="match status" value="1"/>
</dbReference>